<comment type="caution">
    <text evidence="2">The sequence shown here is derived from an EMBL/GenBank/DDBJ whole genome shotgun (WGS) entry which is preliminary data.</text>
</comment>
<dbReference type="InterPro" id="IPR006750">
    <property type="entry name" value="YdcZ"/>
</dbReference>
<feature type="transmembrane region" description="Helical" evidence="1">
    <location>
        <begin position="278"/>
        <end position="295"/>
    </location>
</feature>
<proteinExistence type="predicted"/>
<evidence type="ECO:0000313" key="2">
    <source>
        <dbReference type="EMBL" id="OAP86746.1"/>
    </source>
</evidence>
<feature type="transmembrane region" description="Helical" evidence="1">
    <location>
        <begin position="156"/>
        <end position="175"/>
    </location>
</feature>
<dbReference type="PANTHER" id="PTHR34821">
    <property type="entry name" value="INNER MEMBRANE PROTEIN YDCZ"/>
    <property type="match status" value="1"/>
</dbReference>
<dbReference type="Proteomes" id="UP000078368">
    <property type="component" value="Unassembled WGS sequence"/>
</dbReference>
<dbReference type="STRING" id="1823756.A4H34_06460"/>
<feature type="transmembrane region" description="Helical" evidence="1">
    <location>
        <begin position="187"/>
        <end position="208"/>
    </location>
</feature>
<dbReference type="Pfam" id="PF04657">
    <property type="entry name" value="DMT_YdcZ"/>
    <property type="match status" value="2"/>
</dbReference>
<gene>
    <name evidence="2" type="ORF">A4H34_06460</name>
</gene>
<evidence type="ECO:0000256" key="1">
    <source>
        <dbReference type="SAM" id="Phobius"/>
    </source>
</evidence>
<keyword evidence="1" id="KW-0472">Membrane</keyword>
<name>A0A179B4X5_9ACTO</name>
<feature type="transmembrane region" description="Helical" evidence="1">
    <location>
        <begin position="124"/>
        <end position="144"/>
    </location>
</feature>
<sequence>MIEYFALAVAVGCLVPVQSAMNTRLKVSYGTTIGASFVSFVIGTAFLGAIVVSESLNIIPPVSTPWWSYLGGAMGILALLTIITIFPHVGAVETVVLPVGGKILSGLAIDHFGLFNSQVQPISAYRLAGAGLAAAGMLLAVYGRGKSSRVGPRPKLIWRVMGILVGVYAALQAAFNGNLTKMLGSSIASGFVSYATGTILLLLLVVFSNQLPHKTTRGRWWMWLGGPVGALFVVGMAQLVPRLGTGVTLLVVLIGQLLGSMAIDHFALFGARKAHVTLFRLIGVAVLAGGMYVYYTF</sequence>
<keyword evidence="3" id="KW-1185">Reference proteome</keyword>
<feature type="transmembrane region" description="Helical" evidence="1">
    <location>
        <begin position="246"/>
        <end position="271"/>
    </location>
</feature>
<dbReference type="PANTHER" id="PTHR34821:SF2">
    <property type="entry name" value="INNER MEMBRANE PROTEIN YDCZ"/>
    <property type="match status" value="1"/>
</dbReference>
<keyword evidence="1" id="KW-0812">Transmembrane</keyword>
<keyword evidence="1" id="KW-1133">Transmembrane helix</keyword>
<dbReference type="EMBL" id="LVZK01000001">
    <property type="protein sequence ID" value="OAP86746.1"/>
    <property type="molecule type" value="Genomic_DNA"/>
</dbReference>
<evidence type="ECO:0008006" key="4">
    <source>
        <dbReference type="Google" id="ProtNLM"/>
    </source>
</evidence>
<organism evidence="2 3">
    <name type="scientific">Peptidiphaga gingivicola</name>
    <dbReference type="NCBI Taxonomy" id="2741497"/>
    <lineage>
        <taxon>Bacteria</taxon>
        <taxon>Bacillati</taxon>
        <taxon>Actinomycetota</taxon>
        <taxon>Actinomycetes</taxon>
        <taxon>Actinomycetales</taxon>
        <taxon>Actinomycetaceae</taxon>
        <taxon>Peptidiphaga</taxon>
    </lineage>
</organism>
<dbReference type="OrthoDB" id="6463253at2"/>
<dbReference type="AlphaFoldDB" id="A0A179B4X5"/>
<dbReference type="RefSeq" id="WP_064231428.1">
    <property type="nucleotide sequence ID" value="NZ_LVZK01000001.1"/>
</dbReference>
<dbReference type="GO" id="GO:0005886">
    <property type="term" value="C:plasma membrane"/>
    <property type="evidence" value="ECO:0007669"/>
    <property type="project" value="TreeGrafter"/>
</dbReference>
<evidence type="ECO:0000313" key="3">
    <source>
        <dbReference type="Proteomes" id="UP000078368"/>
    </source>
</evidence>
<reference evidence="2 3" key="1">
    <citation type="submission" date="2016-04" db="EMBL/GenBank/DDBJ databases">
        <title>Peptidophaga gingivicola gen. nov., sp. nov., isolated from human subgingival plaque.</title>
        <authorList>
            <person name="Beall C.J."/>
            <person name="Mokrzan E.M."/>
            <person name="Griffen A.L."/>
            <person name="Leys E.J."/>
        </authorList>
    </citation>
    <scope>NUCLEOTIDE SEQUENCE [LARGE SCALE GENOMIC DNA]</scope>
    <source>
        <strain evidence="2 3">BA112</strain>
    </source>
</reference>
<accession>A0A179B4X5</accession>
<feature type="transmembrane region" description="Helical" evidence="1">
    <location>
        <begin position="64"/>
        <end position="86"/>
    </location>
</feature>
<feature type="transmembrane region" description="Helical" evidence="1">
    <location>
        <begin position="29"/>
        <end position="52"/>
    </location>
</feature>
<protein>
    <recommendedName>
        <fullName evidence="4">Orotate transporter</fullName>
    </recommendedName>
</protein>
<feature type="transmembrane region" description="Helical" evidence="1">
    <location>
        <begin position="220"/>
        <end position="240"/>
    </location>
</feature>